<evidence type="ECO:0000313" key="3">
    <source>
        <dbReference type="EMBL" id="OGG95609.1"/>
    </source>
</evidence>
<reference evidence="3 4" key="1">
    <citation type="journal article" date="2016" name="Nat. Commun.">
        <title>Thousands of microbial genomes shed light on interconnected biogeochemical processes in an aquifer system.</title>
        <authorList>
            <person name="Anantharaman K."/>
            <person name="Brown C.T."/>
            <person name="Hug L.A."/>
            <person name="Sharon I."/>
            <person name="Castelle C.J."/>
            <person name="Probst A.J."/>
            <person name="Thomas B.C."/>
            <person name="Singh A."/>
            <person name="Wilkins M.J."/>
            <person name="Karaoz U."/>
            <person name="Brodie E.L."/>
            <person name="Williams K.H."/>
            <person name="Hubbard S.S."/>
            <person name="Banfield J.F."/>
        </authorList>
    </citation>
    <scope>NUCLEOTIDE SEQUENCE [LARGE SCALE GENOMIC DNA]</scope>
</reference>
<dbReference type="Pfam" id="PF00293">
    <property type="entry name" value="NUDIX"/>
    <property type="match status" value="1"/>
</dbReference>
<proteinExistence type="predicted"/>
<dbReference type="GO" id="GO:0016787">
    <property type="term" value="F:hydrolase activity"/>
    <property type="evidence" value="ECO:0007669"/>
    <property type="project" value="UniProtKB-KW"/>
</dbReference>
<dbReference type="InterPro" id="IPR000086">
    <property type="entry name" value="NUDIX_hydrolase_dom"/>
</dbReference>
<dbReference type="EMBL" id="MFMV01000059">
    <property type="protein sequence ID" value="OGG95609.1"/>
    <property type="molecule type" value="Genomic_DNA"/>
</dbReference>
<dbReference type="AlphaFoldDB" id="A0A1F6GC10"/>
<sequence length="113" mass="13103">MREIAFPGRWALPGGKLEDNETVMEGLKKECKEEVGIEIENKKIYVDDNAFVRPDNQTVKVFCYLVFAKGLEVKLNKDDFDEYQWAGIEEIGEYEVLGMDREKLNKVQKVLNL</sequence>
<evidence type="ECO:0000313" key="4">
    <source>
        <dbReference type="Proteomes" id="UP000178149"/>
    </source>
</evidence>
<keyword evidence="1" id="KW-0378">Hydrolase</keyword>
<gene>
    <name evidence="3" type="ORF">A2V95_03430</name>
</gene>
<dbReference type="PRINTS" id="PR00502">
    <property type="entry name" value="NUDIXFAMILY"/>
</dbReference>
<dbReference type="Gene3D" id="3.90.79.10">
    <property type="entry name" value="Nucleoside Triphosphate Pyrophosphohydrolase"/>
    <property type="match status" value="1"/>
</dbReference>
<dbReference type="InterPro" id="IPR015797">
    <property type="entry name" value="NUDIX_hydrolase-like_dom_sf"/>
</dbReference>
<evidence type="ECO:0000256" key="1">
    <source>
        <dbReference type="ARBA" id="ARBA00022801"/>
    </source>
</evidence>
<organism evidence="3 4">
    <name type="scientific">Candidatus Kuenenbacteria bacterium RBG_16_41_7</name>
    <dbReference type="NCBI Taxonomy" id="1798560"/>
    <lineage>
        <taxon>Bacteria</taxon>
        <taxon>Candidatus Kueneniibacteriota</taxon>
    </lineage>
</organism>
<dbReference type="Proteomes" id="UP000178149">
    <property type="component" value="Unassembled WGS sequence"/>
</dbReference>
<dbReference type="PROSITE" id="PS51462">
    <property type="entry name" value="NUDIX"/>
    <property type="match status" value="1"/>
</dbReference>
<protein>
    <recommendedName>
        <fullName evidence="2">Nudix hydrolase domain-containing protein</fullName>
    </recommendedName>
</protein>
<feature type="domain" description="Nudix hydrolase" evidence="2">
    <location>
        <begin position="1"/>
        <end position="112"/>
    </location>
</feature>
<dbReference type="SUPFAM" id="SSF55811">
    <property type="entry name" value="Nudix"/>
    <property type="match status" value="1"/>
</dbReference>
<comment type="caution">
    <text evidence="3">The sequence shown here is derived from an EMBL/GenBank/DDBJ whole genome shotgun (WGS) entry which is preliminary data.</text>
</comment>
<dbReference type="PANTHER" id="PTHR43736">
    <property type="entry name" value="ADP-RIBOSE PYROPHOSPHATASE"/>
    <property type="match status" value="1"/>
</dbReference>
<name>A0A1F6GC10_9BACT</name>
<evidence type="ECO:0000259" key="2">
    <source>
        <dbReference type="PROSITE" id="PS51462"/>
    </source>
</evidence>
<accession>A0A1F6GC10</accession>
<dbReference type="PANTHER" id="PTHR43736:SF1">
    <property type="entry name" value="DIHYDRONEOPTERIN TRIPHOSPHATE DIPHOSPHATASE"/>
    <property type="match status" value="1"/>
</dbReference>
<dbReference type="InterPro" id="IPR020476">
    <property type="entry name" value="Nudix_hydrolase"/>
</dbReference>